<dbReference type="EMBL" id="VLKU01000005">
    <property type="protein sequence ID" value="TWI34311.1"/>
    <property type="molecule type" value="Genomic_DNA"/>
</dbReference>
<reference evidence="4 5" key="1">
    <citation type="journal article" date="2015" name="Stand. Genomic Sci.">
        <title>Genomic Encyclopedia of Bacterial and Archaeal Type Strains, Phase III: the genomes of soil and plant-associated and newly described type strains.</title>
        <authorList>
            <person name="Whitman W.B."/>
            <person name="Woyke T."/>
            <person name="Klenk H.P."/>
            <person name="Zhou Y."/>
            <person name="Lilburn T.G."/>
            <person name="Beck B.J."/>
            <person name="De Vos P."/>
            <person name="Vandamme P."/>
            <person name="Eisen J.A."/>
            <person name="Garrity G."/>
            <person name="Hugenholtz P."/>
            <person name="Kyrpides N.C."/>
        </authorList>
    </citation>
    <scope>NUCLEOTIDE SEQUENCE [LARGE SCALE GENOMIC DNA]</scope>
    <source>
        <strain evidence="4 5">CGMCC 1.5364</strain>
    </source>
</reference>
<dbReference type="AlphaFoldDB" id="A0A562NQK0"/>
<dbReference type="InterPro" id="IPR046454">
    <property type="entry name" value="GpA_endonuclease"/>
</dbReference>
<dbReference type="GO" id="GO:0004519">
    <property type="term" value="F:endonuclease activity"/>
    <property type="evidence" value="ECO:0007669"/>
    <property type="project" value="InterPro"/>
</dbReference>
<evidence type="ECO:0000259" key="2">
    <source>
        <dbReference type="Pfam" id="PF05876"/>
    </source>
</evidence>
<feature type="domain" description="Terminase large subunit GpA endonuclease" evidence="3">
    <location>
        <begin position="341"/>
        <end position="652"/>
    </location>
</feature>
<evidence type="ECO:0000313" key="5">
    <source>
        <dbReference type="Proteomes" id="UP000316225"/>
    </source>
</evidence>
<name>A0A562NQK0_9RHOB</name>
<protein>
    <submittedName>
        <fullName evidence="4">Phage terminase large subunit GpA-like protein</fullName>
    </submittedName>
</protein>
<sequence>MRMLDDFEPLPPYADPRAALKLALPAWRPAERISVTEAAEKYMRVNVSGQWQPFRRDVTPYMVEPTDMIASRAYRGLSFCGPSQSGKTQMLQSALAYTIAADPGRIAIFQMTREAAAEFERNKISPMVRNSPELRQRQAKGRGSDNIYQKLFTGGTQLSLDWPTITKLSSATIRLVLGTDYDHFPESIDGEGDAYSLMRARARTFLSRGMVVVESSPGAPLKDENWRPLTPHDCPPVNYGVLALYPHGTRGRWYWPCPNCEGEFEPSFRRLRYPESGDPMEAGEAARMGCPHCGMEFGHELKRELNASGRWLHESFDLDSRGQPRLVPIESGRVRRSDMLSYWLDGTAAAFSSWKELVTTYRQAVQAFEMTGDEEKLKTVMNTGFAQPHFPRSASSDLEITVQGLRDRARGRDLPKGIAPDWTRYITVSIDVQGTRFVVGATAWGENGRHQPIDRFDLITPPDGNAERALKPFENAGDWQVLVALADRSWPVAGTASELKAMSLAIDMHGGGATTDNAYRFYRGRRRAGQGGRWYLTRGEGGLDRTDRVWLKAPESASQKAKRRRVAKDVEILFMAVDKLKDAVAASLHTDQAEANACLIPEWMEEDHLIEFTAERRGDKGWTKRPGMVRNESLDHLVQARAQHIIKGGEKIVWSAPPIWAVWSEENPWLTLEPTASSPEAGDTGPPSGAAEPVELQPSSPIRRPVAASRPGLSAPGRGGWIQNRGKWL</sequence>
<dbReference type="PANTHER" id="PTHR34413:SF2">
    <property type="entry name" value="PROPHAGE TAIL FIBER ASSEMBLY PROTEIN HOMOLOG TFAE-RELATED"/>
    <property type="match status" value="1"/>
</dbReference>
<dbReference type="InterPro" id="IPR046453">
    <property type="entry name" value="GpA_ATPase"/>
</dbReference>
<comment type="caution">
    <text evidence="4">The sequence shown here is derived from an EMBL/GenBank/DDBJ whole genome shotgun (WGS) entry which is preliminary data.</text>
</comment>
<dbReference type="Pfam" id="PF20454">
    <property type="entry name" value="GpA_nuclease"/>
    <property type="match status" value="1"/>
</dbReference>
<dbReference type="Proteomes" id="UP000316225">
    <property type="component" value="Unassembled WGS sequence"/>
</dbReference>
<feature type="domain" description="Phage terminase large subunit GpA ATPase" evidence="2">
    <location>
        <begin position="48"/>
        <end position="311"/>
    </location>
</feature>
<evidence type="ECO:0000256" key="1">
    <source>
        <dbReference type="SAM" id="MobiDB-lite"/>
    </source>
</evidence>
<feature type="region of interest" description="Disordered" evidence="1">
    <location>
        <begin position="672"/>
        <end position="729"/>
    </location>
</feature>
<dbReference type="InterPro" id="IPR051220">
    <property type="entry name" value="TFA_Chaperone"/>
</dbReference>
<accession>A0A562NQK0</accession>
<dbReference type="PANTHER" id="PTHR34413">
    <property type="entry name" value="PROPHAGE TAIL FIBER ASSEMBLY PROTEIN HOMOLOG TFAE-RELATED-RELATED"/>
    <property type="match status" value="1"/>
</dbReference>
<organism evidence="4 5">
    <name type="scientific">Paracoccus sulfuroxidans</name>
    <dbReference type="NCBI Taxonomy" id="384678"/>
    <lineage>
        <taxon>Bacteria</taxon>
        <taxon>Pseudomonadati</taxon>
        <taxon>Pseudomonadota</taxon>
        <taxon>Alphaproteobacteria</taxon>
        <taxon>Rhodobacterales</taxon>
        <taxon>Paracoccaceae</taxon>
        <taxon>Paracoccus</taxon>
    </lineage>
</organism>
<dbReference type="GO" id="GO:0016887">
    <property type="term" value="F:ATP hydrolysis activity"/>
    <property type="evidence" value="ECO:0007669"/>
    <property type="project" value="InterPro"/>
</dbReference>
<keyword evidence="5" id="KW-1185">Reference proteome</keyword>
<gene>
    <name evidence="4" type="ORF">IQ24_01826</name>
</gene>
<proteinExistence type="predicted"/>
<evidence type="ECO:0000259" key="3">
    <source>
        <dbReference type="Pfam" id="PF20454"/>
    </source>
</evidence>
<evidence type="ECO:0000313" key="4">
    <source>
        <dbReference type="EMBL" id="TWI34311.1"/>
    </source>
</evidence>
<dbReference type="Pfam" id="PF05876">
    <property type="entry name" value="GpA_ATPase"/>
    <property type="match status" value="1"/>
</dbReference>